<sequence>MITSLTFQPFLPLSWFLFLGGISILFATISLITQHQGSLLRLMALLSLILALLNPMFIKEQREPLKSTIGIVIDRSQSQTFGTRTNDSDEASAKLTKALAHYPQFEPRFIDAGKLADNQYAPSTNLFHALTQATSDIPPSRYAGTIFITDGQVHDIPDISELHHTAPLNALITGKSDEFDRRVKFISPPRFALVNKPQMLSILVEDKGQRPESIPSQANITVSINGQEIGHYFVTPGIIFQTDITLPHTEKNIIQVTTNAYKEELSSENNRAIAIIEGIRENLRVLLISGAPYNGERTWRDLLKGDSNIDLIHFTILRPPNKADNTPLSQLSLVVFPTRKLFVEEIDNFDLIILDGYQHSSVLPLIYYDYIAQYVQKGGALLMVTGPEFTQQNSLAKTPLISVLPALPNGTILEKPFRPKLTKEGERHPVTKDLATLNLPASQWGRWLRQIAIQDAHKGTVLMKGADEQPLLLLSHVGKGRVGMLLSDESWLWARGFEGGGPYAALYRRIAHWLMKEPELEEEKLTATSAHHHLTIRRQTLKEHPEPAEITFPSKKKENITLTKKQEGVFTATIKTDETGIFTIKNGELTTLSSVGIHNNLELFDLISTKEKLAPIIKHTGGHIARLHNTEKGGIHLPPLKLIQSQTNTISPLPRAIVLKDATETRLINTSSFPIFSGFFALLACLLLLNSMWYRESR</sequence>
<dbReference type="HOGENOM" id="CLU_400015_0_0_5"/>
<protein>
    <recommendedName>
        <fullName evidence="2">Putative glutamine amidotransferase domain-containing protein</fullName>
    </recommendedName>
</protein>
<evidence type="ECO:0000313" key="4">
    <source>
        <dbReference type="Proteomes" id="UP000008748"/>
    </source>
</evidence>
<dbReference type="InterPro" id="IPR029062">
    <property type="entry name" value="Class_I_gatase-like"/>
</dbReference>
<comment type="caution">
    <text evidence="3">The sequence shown here is derived from an EMBL/GenBank/DDBJ whole genome shotgun (WGS) entry which is preliminary data.</text>
</comment>
<keyword evidence="1" id="KW-1133">Transmembrane helix</keyword>
<dbReference type="Proteomes" id="UP000008748">
    <property type="component" value="Unassembled WGS sequence"/>
</dbReference>
<accession>J0PXE8</accession>
<dbReference type="PANTHER" id="PTHR37947">
    <property type="entry name" value="BLL2462 PROTEIN"/>
    <property type="match status" value="1"/>
</dbReference>
<dbReference type="SUPFAM" id="SSF52317">
    <property type="entry name" value="Class I glutamine amidotransferase-like"/>
    <property type="match status" value="1"/>
</dbReference>
<dbReference type="PANTHER" id="PTHR37947:SF1">
    <property type="entry name" value="BLL2462 PROTEIN"/>
    <property type="match status" value="1"/>
</dbReference>
<keyword evidence="1" id="KW-0812">Transmembrane</keyword>
<name>J0PXE8_9HYPH</name>
<reference evidence="3 4" key="1">
    <citation type="submission" date="2012-03" db="EMBL/GenBank/DDBJ databases">
        <title>The Genome Sequence of Bartonella birtlesii LL-WM9.</title>
        <authorList>
            <consortium name="The Broad Institute Genome Sequencing Platform"/>
            <consortium name="The Broad Institute Genome Sequencing Center for Infectious Disease"/>
            <person name="Feldgarden M."/>
            <person name="Kirby J."/>
            <person name="Kosoy M."/>
            <person name="Birtles R."/>
            <person name="Probert W.S."/>
            <person name="Chiaraviglio L."/>
            <person name="Young S.K."/>
            <person name="Zeng Q."/>
            <person name="Gargeya S."/>
            <person name="Fitzgerald M."/>
            <person name="Haas B."/>
            <person name="Abouelleil A."/>
            <person name="Alvarado L."/>
            <person name="Arachchi H.M."/>
            <person name="Berlin A."/>
            <person name="Chapman S.B."/>
            <person name="Gearin G."/>
            <person name="Goldberg J."/>
            <person name="Griggs A."/>
            <person name="Gujja S."/>
            <person name="Hansen M."/>
            <person name="Heiman D."/>
            <person name="Howarth C."/>
            <person name="Larimer J."/>
            <person name="Lui A."/>
            <person name="MacDonald P.J.P."/>
            <person name="McCowen C."/>
            <person name="Montmayeur A."/>
            <person name="Murphy C."/>
            <person name="Neiman D."/>
            <person name="Pearson M."/>
            <person name="Priest M."/>
            <person name="Roberts A."/>
            <person name="Saif S."/>
            <person name="Shea T."/>
            <person name="Sisk P."/>
            <person name="Stolte C."/>
            <person name="Sykes S."/>
            <person name="Wortman J."/>
            <person name="Nusbaum C."/>
            <person name="Birren B."/>
        </authorList>
    </citation>
    <scope>NUCLEOTIDE SEQUENCE [LARGE SCALE GENOMIC DNA]</scope>
    <source>
        <strain evidence="3 4">LL-WM9</strain>
    </source>
</reference>
<dbReference type="PATRIC" id="fig|1094552.3.peg.1399"/>
<dbReference type="Gene3D" id="3.40.50.880">
    <property type="match status" value="1"/>
</dbReference>
<proteinExistence type="predicted"/>
<dbReference type="RefSeq" id="WP_006590167.1">
    <property type="nucleotide sequence ID" value="NZ_JH725078.1"/>
</dbReference>
<keyword evidence="4" id="KW-1185">Reference proteome</keyword>
<gene>
    <name evidence="3" type="ORF">ME7_01250</name>
</gene>
<evidence type="ECO:0000259" key="2">
    <source>
        <dbReference type="Pfam" id="PF07090"/>
    </source>
</evidence>
<feature type="domain" description="Putative glutamine amidotransferase" evidence="2">
    <location>
        <begin position="357"/>
        <end position="515"/>
    </location>
</feature>
<dbReference type="EMBL" id="AIMC01000032">
    <property type="protein sequence ID" value="EJF74879.1"/>
    <property type="molecule type" value="Genomic_DNA"/>
</dbReference>
<dbReference type="AlphaFoldDB" id="J0PXE8"/>
<dbReference type="InterPro" id="IPR010768">
    <property type="entry name" value="GATase1-like"/>
</dbReference>
<evidence type="ECO:0000313" key="3">
    <source>
        <dbReference type="EMBL" id="EJF74879.1"/>
    </source>
</evidence>
<dbReference type="Pfam" id="PF07090">
    <property type="entry name" value="GATase1_like"/>
    <property type="match status" value="1"/>
</dbReference>
<evidence type="ECO:0000256" key="1">
    <source>
        <dbReference type="SAM" id="Phobius"/>
    </source>
</evidence>
<keyword evidence="1" id="KW-0472">Membrane</keyword>
<feature type="transmembrane region" description="Helical" evidence="1">
    <location>
        <begin position="39"/>
        <end position="58"/>
    </location>
</feature>
<feature type="transmembrane region" description="Helical" evidence="1">
    <location>
        <begin position="12"/>
        <end position="32"/>
    </location>
</feature>
<feature type="transmembrane region" description="Helical" evidence="1">
    <location>
        <begin position="673"/>
        <end position="694"/>
    </location>
</feature>
<organism evidence="3 4">
    <name type="scientific">Bartonella birtlesii LL-WM9</name>
    <dbReference type="NCBI Taxonomy" id="1094552"/>
    <lineage>
        <taxon>Bacteria</taxon>
        <taxon>Pseudomonadati</taxon>
        <taxon>Pseudomonadota</taxon>
        <taxon>Alphaproteobacteria</taxon>
        <taxon>Hyphomicrobiales</taxon>
        <taxon>Bartonellaceae</taxon>
        <taxon>Bartonella</taxon>
    </lineage>
</organism>
<dbReference type="CDD" id="cd03143">
    <property type="entry name" value="A4_beta-galactosidase_middle_domain"/>
    <property type="match status" value="1"/>
</dbReference>